<feature type="chain" id="PRO_5039902693" evidence="1">
    <location>
        <begin position="24"/>
        <end position="45"/>
    </location>
</feature>
<reference evidence="2 3" key="1">
    <citation type="submission" date="2020-09" db="EMBL/GenBank/DDBJ databases">
        <title>De no assembly of potato wild relative species, Solanum commersonii.</title>
        <authorList>
            <person name="Cho K."/>
        </authorList>
    </citation>
    <scope>NUCLEOTIDE SEQUENCE [LARGE SCALE GENOMIC DNA]</scope>
    <source>
        <strain evidence="2">LZ3.2</strain>
        <tissue evidence="2">Leaf</tissue>
    </source>
</reference>
<dbReference type="EMBL" id="JACXVP010000008">
    <property type="protein sequence ID" value="KAG5590764.1"/>
    <property type="molecule type" value="Genomic_DNA"/>
</dbReference>
<dbReference type="AlphaFoldDB" id="A0A9J5XU24"/>
<evidence type="ECO:0000313" key="3">
    <source>
        <dbReference type="Proteomes" id="UP000824120"/>
    </source>
</evidence>
<keyword evidence="1" id="KW-0732">Signal</keyword>
<keyword evidence="3" id="KW-1185">Reference proteome</keyword>
<accession>A0A9J5XU24</accession>
<protein>
    <submittedName>
        <fullName evidence="2">Uncharacterized protein</fullName>
    </submittedName>
</protein>
<gene>
    <name evidence="2" type="ORF">H5410_041278</name>
</gene>
<evidence type="ECO:0000313" key="2">
    <source>
        <dbReference type="EMBL" id="KAG5590764.1"/>
    </source>
</evidence>
<organism evidence="2 3">
    <name type="scientific">Solanum commersonii</name>
    <name type="common">Commerson's wild potato</name>
    <name type="synonym">Commerson's nightshade</name>
    <dbReference type="NCBI Taxonomy" id="4109"/>
    <lineage>
        <taxon>Eukaryota</taxon>
        <taxon>Viridiplantae</taxon>
        <taxon>Streptophyta</taxon>
        <taxon>Embryophyta</taxon>
        <taxon>Tracheophyta</taxon>
        <taxon>Spermatophyta</taxon>
        <taxon>Magnoliopsida</taxon>
        <taxon>eudicotyledons</taxon>
        <taxon>Gunneridae</taxon>
        <taxon>Pentapetalae</taxon>
        <taxon>asterids</taxon>
        <taxon>lamiids</taxon>
        <taxon>Solanales</taxon>
        <taxon>Solanaceae</taxon>
        <taxon>Solanoideae</taxon>
        <taxon>Solaneae</taxon>
        <taxon>Solanum</taxon>
    </lineage>
</organism>
<proteinExistence type="predicted"/>
<feature type="signal peptide" evidence="1">
    <location>
        <begin position="1"/>
        <end position="23"/>
    </location>
</feature>
<comment type="caution">
    <text evidence="2">The sequence shown here is derived from an EMBL/GenBank/DDBJ whole genome shotgun (WGS) entry which is preliminary data.</text>
</comment>
<sequence length="45" mass="4874">MGVLGLGLIKWVHVLILFLRTAGLNLKVGVESRNVGLFGELGRAR</sequence>
<name>A0A9J5XU24_SOLCO</name>
<dbReference type="Proteomes" id="UP000824120">
    <property type="component" value="Chromosome 8"/>
</dbReference>
<evidence type="ECO:0000256" key="1">
    <source>
        <dbReference type="SAM" id="SignalP"/>
    </source>
</evidence>